<evidence type="ECO:0000313" key="2">
    <source>
        <dbReference type="Proteomes" id="UP001501175"/>
    </source>
</evidence>
<organism evidence="1 2">
    <name type="scientific">Nibrella saemangeumensis</name>
    <dbReference type="NCBI Taxonomy" id="1084526"/>
    <lineage>
        <taxon>Bacteria</taxon>
        <taxon>Pseudomonadati</taxon>
        <taxon>Bacteroidota</taxon>
        <taxon>Cytophagia</taxon>
        <taxon>Cytophagales</taxon>
        <taxon>Spirosomataceae</taxon>
        <taxon>Nibrella</taxon>
    </lineage>
</organism>
<gene>
    <name evidence="1" type="ORF">GCM10023189_03030</name>
</gene>
<name>A0ABP8MD61_9BACT</name>
<dbReference type="Proteomes" id="UP001501175">
    <property type="component" value="Unassembled WGS sequence"/>
</dbReference>
<proteinExistence type="predicted"/>
<sequence>MMTTIQVQVSDEVIAHYGAMAIQEQLQKQLDWETLRIKAIKLEAVLSKAGLDGDELTREARKTAWEEYKHQISDKLPLEALHPES</sequence>
<keyword evidence="2" id="KW-1185">Reference proteome</keyword>
<dbReference type="EMBL" id="BAABHD010000003">
    <property type="protein sequence ID" value="GAA4447097.1"/>
    <property type="molecule type" value="Genomic_DNA"/>
</dbReference>
<comment type="caution">
    <text evidence="1">The sequence shown here is derived from an EMBL/GenBank/DDBJ whole genome shotgun (WGS) entry which is preliminary data.</text>
</comment>
<dbReference type="RefSeq" id="WP_345239898.1">
    <property type="nucleotide sequence ID" value="NZ_BAABHD010000003.1"/>
</dbReference>
<evidence type="ECO:0008006" key="3">
    <source>
        <dbReference type="Google" id="ProtNLM"/>
    </source>
</evidence>
<reference evidence="2" key="1">
    <citation type="journal article" date="2019" name="Int. J. Syst. Evol. Microbiol.">
        <title>The Global Catalogue of Microorganisms (GCM) 10K type strain sequencing project: providing services to taxonomists for standard genome sequencing and annotation.</title>
        <authorList>
            <consortium name="The Broad Institute Genomics Platform"/>
            <consortium name="The Broad Institute Genome Sequencing Center for Infectious Disease"/>
            <person name="Wu L."/>
            <person name="Ma J."/>
        </authorList>
    </citation>
    <scope>NUCLEOTIDE SEQUENCE [LARGE SCALE GENOMIC DNA]</scope>
    <source>
        <strain evidence="2">JCM 17927</strain>
    </source>
</reference>
<evidence type="ECO:0000313" key="1">
    <source>
        <dbReference type="EMBL" id="GAA4447097.1"/>
    </source>
</evidence>
<accession>A0ABP8MD61</accession>
<protein>
    <recommendedName>
        <fullName evidence="3">Addiction module component</fullName>
    </recommendedName>
</protein>